<dbReference type="InterPro" id="IPR027417">
    <property type="entry name" value="P-loop_NTPase"/>
</dbReference>
<proteinExistence type="predicted"/>
<comment type="caution">
    <text evidence="1">The sequence shown here is derived from an EMBL/GenBank/DDBJ whole genome shotgun (WGS) entry which is preliminary data.</text>
</comment>
<accession>A0A5D4S2D3</accession>
<reference evidence="1 2" key="1">
    <citation type="submission" date="2019-08" db="EMBL/GenBank/DDBJ databases">
        <title>Bacillus genomes from the desert of Cuatro Cienegas, Coahuila.</title>
        <authorList>
            <person name="Olmedo-Alvarez G."/>
        </authorList>
    </citation>
    <scope>NUCLEOTIDE SEQUENCE [LARGE SCALE GENOMIC DNA]</scope>
    <source>
        <strain evidence="1 2">CH108_3D</strain>
    </source>
</reference>
<dbReference type="Gene3D" id="3.40.50.300">
    <property type="entry name" value="P-loop containing nucleotide triphosphate hydrolases"/>
    <property type="match status" value="1"/>
</dbReference>
<evidence type="ECO:0000313" key="1">
    <source>
        <dbReference type="EMBL" id="TYS56318.1"/>
    </source>
</evidence>
<dbReference type="EMBL" id="VTEQ01000001">
    <property type="protein sequence ID" value="TYS56318.1"/>
    <property type="molecule type" value="Genomic_DNA"/>
</dbReference>
<dbReference type="RefSeq" id="WP_426916591.1">
    <property type="nucleotide sequence ID" value="NZ_JBNILK010000001.1"/>
</dbReference>
<dbReference type="AlphaFoldDB" id="A0A5D4S2D3"/>
<evidence type="ECO:0000313" key="2">
    <source>
        <dbReference type="Proteomes" id="UP000322997"/>
    </source>
</evidence>
<protein>
    <submittedName>
        <fullName evidence="1">Uncharacterized protein</fullName>
    </submittedName>
</protein>
<organism evidence="1 2">
    <name type="scientific">Rossellomorea marisflavi</name>
    <dbReference type="NCBI Taxonomy" id="189381"/>
    <lineage>
        <taxon>Bacteria</taxon>
        <taxon>Bacillati</taxon>
        <taxon>Bacillota</taxon>
        <taxon>Bacilli</taxon>
        <taxon>Bacillales</taxon>
        <taxon>Bacillaceae</taxon>
        <taxon>Rossellomorea</taxon>
    </lineage>
</organism>
<dbReference type="Proteomes" id="UP000322997">
    <property type="component" value="Unassembled WGS sequence"/>
</dbReference>
<name>A0A5D4S2D3_9BACI</name>
<gene>
    <name evidence="1" type="ORF">FZC83_01745</name>
</gene>
<dbReference type="SUPFAM" id="SSF52540">
    <property type="entry name" value="P-loop containing nucleoside triphosphate hydrolases"/>
    <property type="match status" value="1"/>
</dbReference>
<sequence length="241" mass="28004">MNIKEFTYQNELINEVRKGKTVVGNWARGAGKTFSLARVLFEVKPRKVLYFSDSSRGIWELGERIGELLSSDEDLKNSLSSYNISSNKIDFKFYTGETVVVLPGKNSEGIRNVDYVFFDNIFDEKLSYIGSQYVLVTTQNNHNKNLQHAHRCKVIDVDIFDLVVDKIYGKDFVREVMSNESFFKEWGILNEFKSRDSLSVNDFKEEASRKLMKQFLDTPYTKDTVLTRKNIIEMLKDLKQI</sequence>